<dbReference type="PANTHER" id="PTHR36220:SF1">
    <property type="entry name" value="GAMMA TUBULIN COMPLEX COMPONENT C-TERMINAL DOMAIN-CONTAINING PROTEIN"/>
    <property type="match status" value="1"/>
</dbReference>
<dbReference type="PROSITE" id="PS51470">
    <property type="entry name" value="FG_GAP"/>
    <property type="match status" value="1"/>
</dbReference>
<accession>A0ABY6BC30</accession>
<organism evidence="4 5">
    <name type="scientific">Tahibacter amnicola</name>
    <dbReference type="NCBI Taxonomy" id="2976241"/>
    <lineage>
        <taxon>Bacteria</taxon>
        <taxon>Pseudomonadati</taxon>
        <taxon>Pseudomonadota</taxon>
        <taxon>Gammaproteobacteria</taxon>
        <taxon>Lysobacterales</taxon>
        <taxon>Rhodanobacteraceae</taxon>
        <taxon>Tahibacter</taxon>
    </lineage>
</organism>
<evidence type="ECO:0000313" key="5">
    <source>
        <dbReference type="Proteomes" id="UP001064632"/>
    </source>
</evidence>
<dbReference type="EMBL" id="CP104694">
    <property type="protein sequence ID" value="UXI65875.1"/>
    <property type="molecule type" value="Genomic_DNA"/>
</dbReference>
<proteinExistence type="predicted"/>
<name>A0ABY6BC30_9GAMM</name>
<evidence type="ECO:0000313" key="4">
    <source>
        <dbReference type="EMBL" id="UXI65875.1"/>
    </source>
</evidence>
<dbReference type="PANTHER" id="PTHR36220">
    <property type="entry name" value="UNNAMED PRODUCT"/>
    <property type="match status" value="1"/>
</dbReference>
<gene>
    <name evidence="4" type="ORF">N4264_14020</name>
</gene>
<reference evidence="4" key="1">
    <citation type="submission" date="2022-09" db="EMBL/GenBank/DDBJ databases">
        <title>Tahibacter sp. nov., isolated from a fresh water.</title>
        <authorList>
            <person name="Baek J.H."/>
            <person name="Lee J.K."/>
            <person name="Kim J.M."/>
            <person name="Jeon C.O."/>
        </authorList>
    </citation>
    <scope>NUCLEOTIDE SEQUENCE</scope>
    <source>
        <strain evidence="4">W38</strain>
    </source>
</reference>
<evidence type="ECO:0000256" key="1">
    <source>
        <dbReference type="ARBA" id="ARBA00022729"/>
    </source>
</evidence>
<sequence length="815" mass="85154">MRQVISYTQERSSWRHRVSGSAIALLVILGSSTPTCNLSANEIKRSESGNPLELVTGGLLDSLGWDGGAREWFGASLAVSQDAVVVGLPGDSAGGPENAGSVYLMRPGLLGRPFAKLIPSTQRKHARFGTSVAARSLPFPQPIAIAGAPGDGCGAVYVFESGQEVWSQKARIVSTSLPCDAEFGTSLALFEDTLVVGSKGKGAVVFTQSGDTWTEQGVLLPDDGWTNSGFGRQVAVYGDMVVVGAVIATDGGPARDTAVVYDRRNGVWSRTALASMPAAGSRPAEAVPSVPVAAVNWHKIVVGSPYATVDGKTSAGQVGVFDRVMTDQWSSPQIVLSPQPAANARFGASVLMKVDDVRRLYAADQPQQGDLAHVTGFEYFSDRWTAIGTVEHANVRGEFTIPMDVSRDLFVGVPTFDDDFEEQGAVIQYLLPLFDGRTGDAIAVGGGGRASVGMSISADGETALVGAPSYAGVGAQIYLKRYWGGWWPGRASSPGDPDTGAGESVAIDGRVAVAGRPGSGSGSVEVSRFEQQMWLQDAILTAPDLPYKGFGESVSASGSRIVVGARSDDTFQQPGAAIVYERENSTWIRKAVLTPASPGAGGFGRYVDIQGNTIVVGAPRDTLGGNTPRGAAYVFALVNGTWTQRARLTDMDGQPGDRFGEMVQIDEGRIIVGSPGSLERRGKAYVFTKSNGSWNRTAELVAPDGIAGDEFGSAVAIDGPAVLVGAPMAAVDGLARAGVAHSFSHGVDGWQWRERLVAPIINARAQFGRAVAISGSYVLIGAPYASTPPPYGTSKGGAVFAGSWEVLSDGTQAKR</sequence>
<keyword evidence="1" id="KW-0732">Signal</keyword>
<dbReference type="RefSeq" id="WP_261692870.1">
    <property type="nucleotide sequence ID" value="NZ_CP104694.1"/>
</dbReference>
<dbReference type="InterPro" id="IPR028994">
    <property type="entry name" value="Integrin_alpha_N"/>
</dbReference>
<keyword evidence="2" id="KW-0677">Repeat</keyword>
<dbReference type="Pfam" id="PF14312">
    <property type="entry name" value="FG-GAP_2"/>
    <property type="match status" value="7"/>
</dbReference>
<dbReference type="InterPro" id="IPR011043">
    <property type="entry name" value="Gal_Oxase/kelch_b-propeller"/>
</dbReference>
<protein>
    <submittedName>
        <fullName evidence="4">FG-GAP repeat protein</fullName>
    </submittedName>
</protein>
<dbReference type="InterPro" id="IPR013519">
    <property type="entry name" value="Int_alpha_beta-p"/>
</dbReference>
<evidence type="ECO:0000256" key="3">
    <source>
        <dbReference type="ARBA" id="ARBA00023180"/>
    </source>
</evidence>
<dbReference type="SUPFAM" id="SSF50965">
    <property type="entry name" value="Galactose oxidase, central domain"/>
    <property type="match status" value="2"/>
</dbReference>
<keyword evidence="5" id="KW-1185">Reference proteome</keyword>
<evidence type="ECO:0000256" key="2">
    <source>
        <dbReference type="ARBA" id="ARBA00022737"/>
    </source>
</evidence>
<dbReference type="InterPro" id="IPR013517">
    <property type="entry name" value="FG-GAP"/>
</dbReference>
<keyword evidence="3" id="KW-0325">Glycoprotein</keyword>
<dbReference type="Proteomes" id="UP001064632">
    <property type="component" value="Chromosome"/>
</dbReference>
<dbReference type="Gene3D" id="2.130.10.130">
    <property type="entry name" value="Integrin alpha, N-terminal"/>
    <property type="match status" value="4"/>
</dbReference>